<evidence type="ECO:0000256" key="2">
    <source>
        <dbReference type="ARBA" id="ARBA00011355"/>
    </source>
</evidence>
<evidence type="ECO:0000313" key="7">
    <source>
        <dbReference type="Proteomes" id="UP000294744"/>
    </source>
</evidence>
<dbReference type="GO" id="GO:0009055">
    <property type="term" value="F:electron transfer activity"/>
    <property type="evidence" value="ECO:0007669"/>
    <property type="project" value="InterPro"/>
</dbReference>
<dbReference type="PANTHER" id="PTHR21294">
    <property type="entry name" value="ELECTRON TRANSFER FLAVOPROTEIN BETA-SUBUNIT"/>
    <property type="match status" value="1"/>
</dbReference>
<feature type="region of interest" description="Disordered" evidence="4">
    <location>
        <begin position="1"/>
        <end position="101"/>
    </location>
</feature>
<dbReference type="NCBIfam" id="TIGR04503">
    <property type="entry name" value="mft_etfB"/>
    <property type="match status" value="1"/>
</dbReference>
<dbReference type="Gene3D" id="3.40.50.620">
    <property type="entry name" value="HUPs"/>
    <property type="match status" value="1"/>
</dbReference>
<keyword evidence="7" id="KW-1185">Reference proteome</keyword>
<evidence type="ECO:0000256" key="4">
    <source>
        <dbReference type="SAM" id="MobiDB-lite"/>
    </source>
</evidence>
<dbReference type="InterPro" id="IPR030982">
    <property type="entry name" value="Mft_EtfB"/>
</dbReference>
<evidence type="ECO:0000256" key="1">
    <source>
        <dbReference type="ARBA" id="ARBA00001974"/>
    </source>
</evidence>
<protein>
    <submittedName>
        <fullName evidence="6">Putative mycofactocin-associated electron transfer flavoprotein</fullName>
    </submittedName>
</protein>
<comment type="cofactor">
    <cofactor evidence="1">
        <name>FAD</name>
        <dbReference type="ChEBI" id="CHEBI:57692"/>
    </cofactor>
</comment>
<dbReference type="SMART" id="SM00893">
    <property type="entry name" value="ETF"/>
    <property type="match status" value="1"/>
</dbReference>
<feature type="compositionally biased region" description="Low complexity" evidence="4">
    <location>
        <begin position="55"/>
        <end position="95"/>
    </location>
</feature>
<comment type="subunit">
    <text evidence="2">Heterodimer of an alpha and a beta subunit.</text>
</comment>
<organism evidence="6 7">
    <name type="scientific">Saccharopolyspora aridisoli</name>
    <dbReference type="NCBI Taxonomy" id="2530385"/>
    <lineage>
        <taxon>Bacteria</taxon>
        <taxon>Bacillati</taxon>
        <taxon>Actinomycetota</taxon>
        <taxon>Actinomycetes</taxon>
        <taxon>Pseudonocardiales</taxon>
        <taxon>Pseudonocardiaceae</taxon>
        <taxon>Saccharopolyspora</taxon>
    </lineage>
</organism>
<evidence type="ECO:0000256" key="3">
    <source>
        <dbReference type="ARBA" id="ARBA00025649"/>
    </source>
</evidence>
<evidence type="ECO:0000259" key="5">
    <source>
        <dbReference type="SMART" id="SM00893"/>
    </source>
</evidence>
<sequence length="390" mass="40191">MPGPDCAPSAEEKRPCTRAFRSRTGWTPWTSTSASGRTSASTPTSAGPAPPRRAWPPARRSCSCPPATAASCSTTSSASNAAPATRSATTPEPSAGPTPTVVTASCSGRVEDMRIAVALSRSWQRIEVDPLTGALGGGHRGESAAEHAALEHALRLAELTGGQVHAISAGPAEAEEGLREALAAGADRATRVDVDTPLDPNSLAHNGSTAAALAAAMPETPDLVLCGDRSTDGGTGATPALLAAHLGAAQALGAVHLELDDDRLLAHRRLDRGAREILRLPSPAVVSVEGGLRLRRAALPAVLAAQDTEIELLPWTPAPASADVVSARPRRPRAREHPVPSGDSAHHRALELTGALVERTPPTVVGPLSAAEAADELLAYLRRRGYQARP</sequence>
<name>A0A4R4UWH1_9PSEU</name>
<dbReference type="InterPro" id="IPR014729">
    <property type="entry name" value="Rossmann-like_a/b/a_fold"/>
</dbReference>
<dbReference type="InterPro" id="IPR014730">
    <property type="entry name" value="ETF_a/b_N"/>
</dbReference>
<feature type="region of interest" description="Disordered" evidence="4">
    <location>
        <begin position="323"/>
        <end position="346"/>
    </location>
</feature>
<dbReference type="EMBL" id="SMKV01000011">
    <property type="protein sequence ID" value="TDC93103.1"/>
    <property type="molecule type" value="Genomic_DNA"/>
</dbReference>
<feature type="compositionally biased region" description="Low complexity" evidence="4">
    <location>
        <begin position="30"/>
        <end position="47"/>
    </location>
</feature>
<accession>A0A4R4UWH1</accession>
<proteinExistence type="predicted"/>
<comment type="caution">
    <text evidence="6">The sequence shown here is derived from an EMBL/GenBank/DDBJ whole genome shotgun (WGS) entry which is preliminary data.</text>
</comment>
<dbReference type="Proteomes" id="UP000294744">
    <property type="component" value="Unassembled WGS sequence"/>
</dbReference>
<dbReference type="OrthoDB" id="3213070at2"/>
<dbReference type="InterPro" id="IPR012255">
    <property type="entry name" value="ETF_b"/>
</dbReference>
<gene>
    <name evidence="6" type="ORF">E1161_11000</name>
</gene>
<dbReference type="AlphaFoldDB" id="A0A4R4UWH1"/>
<feature type="domain" description="Electron transfer flavoprotein alpha/beta-subunit N-terminal" evidence="5">
    <location>
        <begin position="132"/>
        <end position="324"/>
    </location>
</feature>
<reference evidence="6 7" key="1">
    <citation type="submission" date="2019-03" db="EMBL/GenBank/DDBJ databases">
        <title>Draft genome sequences of novel Actinobacteria.</title>
        <authorList>
            <person name="Sahin N."/>
            <person name="Ay H."/>
            <person name="Saygin H."/>
        </authorList>
    </citation>
    <scope>NUCLEOTIDE SEQUENCE [LARGE SCALE GENOMIC DNA]</scope>
    <source>
        <strain evidence="6 7">16K404</strain>
    </source>
</reference>
<evidence type="ECO:0000313" key="6">
    <source>
        <dbReference type="EMBL" id="TDC93103.1"/>
    </source>
</evidence>
<dbReference type="Pfam" id="PF01012">
    <property type="entry name" value="ETF"/>
    <property type="match status" value="1"/>
</dbReference>
<comment type="function">
    <text evidence="3">The electron transfer flavoprotein serves as a specific electron acceptor for other dehydrogenases. It transfers the electrons to the main respiratory chain via ETF-ubiquinone oxidoreductase (ETF dehydrogenase).</text>
</comment>
<dbReference type="SUPFAM" id="SSF52402">
    <property type="entry name" value="Adenine nucleotide alpha hydrolases-like"/>
    <property type="match status" value="1"/>
</dbReference>